<keyword evidence="2" id="KW-0812">Transmembrane</keyword>
<keyword evidence="2" id="KW-0472">Membrane</keyword>
<name>A0AAV1YHC0_LUPLU</name>
<proteinExistence type="predicted"/>
<dbReference type="EMBL" id="CAXHTB010000025">
    <property type="protein sequence ID" value="CAL0333228.1"/>
    <property type="molecule type" value="Genomic_DNA"/>
</dbReference>
<feature type="domain" description="Retrotransposon Copia-like N-terminal" evidence="3">
    <location>
        <begin position="63"/>
        <end position="108"/>
    </location>
</feature>
<dbReference type="Pfam" id="PF14244">
    <property type="entry name" value="Retrotran_gag_3"/>
    <property type="match status" value="1"/>
</dbReference>
<reference evidence="4 5" key="1">
    <citation type="submission" date="2024-03" db="EMBL/GenBank/DDBJ databases">
        <authorList>
            <person name="Martinez-Hernandez J."/>
        </authorList>
    </citation>
    <scope>NUCLEOTIDE SEQUENCE [LARGE SCALE GENOMIC DNA]</scope>
</reference>
<gene>
    <name evidence="4" type="ORF">LLUT_LOCUS34288</name>
</gene>
<organism evidence="4 5">
    <name type="scientific">Lupinus luteus</name>
    <name type="common">European yellow lupine</name>
    <dbReference type="NCBI Taxonomy" id="3873"/>
    <lineage>
        <taxon>Eukaryota</taxon>
        <taxon>Viridiplantae</taxon>
        <taxon>Streptophyta</taxon>
        <taxon>Embryophyta</taxon>
        <taxon>Tracheophyta</taxon>
        <taxon>Spermatophyta</taxon>
        <taxon>Magnoliopsida</taxon>
        <taxon>eudicotyledons</taxon>
        <taxon>Gunneridae</taxon>
        <taxon>Pentapetalae</taxon>
        <taxon>rosids</taxon>
        <taxon>fabids</taxon>
        <taxon>Fabales</taxon>
        <taxon>Fabaceae</taxon>
        <taxon>Papilionoideae</taxon>
        <taxon>50 kb inversion clade</taxon>
        <taxon>genistoids sensu lato</taxon>
        <taxon>core genistoids</taxon>
        <taxon>Genisteae</taxon>
        <taxon>Lupinus</taxon>
    </lineage>
</organism>
<comment type="caution">
    <text evidence="4">The sequence shown here is derived from an EMBL/GenBank/DDBJ whole genome shotgun (WGS) entry which is preliminary data.</text>
</comment>
<protein>
    <recommendedName>
        <fullName evidence="3">Retrotransposon Copia-like N-terminal domain-containing protein</fullName>
    </recommendedName>
</protein>
<evidence type="ECO:0000259" key="3">
    <source>
        <dbReference type="Pfam" id="PF14244"/>
    </source>
</evidence>
<accession>A0AAV1YHC0</accession>
<dbReference type="Proteomes" id="UP001497480">
    <property type="component" value="Unassembled WGS sequence"/>
</dbReference>
<evidence type="ECO:0000313" key="5">
    <source>
        <dbReference type="Proteomes" id="UP001497480"/>
    </source>
</evidence>
<evidence type="ECO:0000256" key="2">
    <source>
        <dbReference type="SAM" id="Phobius"/>
    </source>
</evidence>
<feature type="transmembrane region" description="Helical" evidence="2">
    <location>
        <begin position="12"/>
        <end position="31"/>
    </location>
</feature>
<sequence>MVSEHPYEGVSAAAAPPLPLLFFFFLLPSFLPCNFCSSSMANQMANQPINPILDPLSPYYVSPSENPSVSLVSSRLNGENYQSWSRAMLMALETKNKLEFIDGTLTRPSIHDPSFAAWKRCNNIVVSWITQSIEPSIVQSVLWMQNAKEIWDDLRERYYQGDIFQIFELLGQIHTIKQGNLSISKFFTQIKGIWQQLEEFEPIPFCTCDVKCNCALVPSMRKYRENHYVICFLRGLNDQFSSVRSQIMLLDPLPPINKVFSTLIQQERQMSLEESSYSANTSSNTNEPRQKGRNISLRNSNGSKYAAPTRTIFQGKGRNQKVCTFCHNVGHTIDTCYKKHGFPPGYQGNARNINNYVAEEDMDQTLDDSGLLGSAPDEIKQGIEHPFTDAQQQV</sequence>
<dbReference type="AlphaFoldDB" id="A0AAV1YHC0"/>
<keyword evidence="2" id="KW-1133">Transmembrane helix</keyword>
<keyword evidence="5" id="KW-1185">Reference proteome</keyword>
<dbReference type="PANTHER" id="PTHR37610">
    <property type="entry name" value="CCHC-TYPE DOMAIN-CONTAINING PROTEIN"/>
    <property type="match status" value="1"/>
</dbReference>
<evidence type="ECO:0000313" key="4">
    <source>
        <dbReference type="EMBL" id="CAL0333228.1"/>
    </source>
</evidence>
<evidence type="ECO:0000256" key="1">
    <source>
        <dbReference type="SAM" id="MobiDB-lite"/>
    </source>
</evidence>
<dbReference type="InterPro" id="IPR029472">
    <property type="entry name" value="Copia-like_N"/>
</dbReference>
<feature type="compositionally biased region" description="Low complexity" evidence="1">
    <location>
        <begin position="274"/>
        <end position="287"/>
    </location>
</feature>
<dbReference type="PANTHER" id="PTHR37610:SF55">
    <property type="entry name" value="RETROTRANSPOSON COPIA-LIKE N-TERMINAL DOMAIN-CONTAINING PROTEIN"/>
    <property type="match status" value="1"/>
</dbReference>
<feature type="region of interest" description="Disordered" evidence="1">
    <location>
        <begin position="274"/>
        <end position="303"/>
    </location>
</feature>